<comment type="caution">
    <text evidence="2">The sequence shown here is derived from an EMBL/GenBank/DDBJ whole genome shotgun (WGS) entry which is preliminary data.</text>
</comment>
<gene>
    <name evidence="2" type="ORF">BT67DRAFT_445063</name>
</gene>
<accession>A0AAN6ZAQ4</accession>
<evidence type="ECO:0000256" key="1">
    <source>
        <dbReference type="SAM" id="MobiDB-lite"/>
    </source>
</evidence>
<evidence type="ECO:0000313" key="2">
    <source>
        <dbReference type="EMBL" id="KAK4131091.1"/>
    </source>
</evidence>
<dbReference type="AlphaFoldDB" id="A0AAN6ZAQ4"/>
<evidence type="ECO:0000313" key="3">
    <source>
        <dbReference type="Proteomes" id="UP001304895"/>
    </source>
</evidence>
<sequence>MRHPNRNRQNGPIPSWPCSHCDEALRERCQNSGLTPPRPLLAYNGAPPTLAQRPAIFYTKHKHNGRMGRGGSIRPSPGGPGTHCRASGRMPDSDGKEEGPINPALYIPLRGLALFLASSPTLLVVESNTTDSQLACLLACLHFRSSPARVPRCAGQP</sequence>
<reference evidence="2" key="1">
    <citation type="journal article" date="2023" name="Mol. Phylogenet. Evol.">
        <title>Genome-scale phylogeny and comparative genomics of the fungal order Sordariales.</title>
        <authorList>
            <person name="Hensen N."/>
            <person name="Bonometti L."/>
            <person name="Westerberg I."/>
            <person name="Brannstrom I.O."/>
            <person name="Guillou S."/>
            <person name="Cros-Aarteil S."/>
            <person name="Calhoun S."/>
            <person name="Haridas S."/>
            <person name="Kuo A."/>
            <person name="Mondo S."/>
            <person name="Pangilinan J."/>
            <person name="Riley R."/>
            <person name="LaButti K."/>
            <person name="Andreopoulos B."/>
            <person name="Lipzen A."/>
            <person name="Chen C."/>
            <person name="Yan M."/>
            <person name="Daum C."/>
            <person name="Ng V."/>
            <person name="Clum A."/>
            <person name="Steindorff A."/>
            <person name="Ohm R.A."/>
            <person name="Martin F."/>
            <person name="Silar P."/>
            <person name="Natvig D.O."/>
            <person name="Lalanne C."/>
            <person name="Gautier V."/>
            <person name="Ament-Velasquez S.L."/>
            <person name="Kruys A."/>
            <person name="Hutchinson M.I."/>
            <person name="Powell A.J."/>
            <person name="Barry K."/>
            <person name="Miller A.N."/>
            <person name="Grigoriev I.V."/>
            <person name="Debuchy R."/>
            <person name="Gladieux P."/>
            <person name="Hiltunen Thoren M."/>
            <person name="Johannesson H."/>
        </authorList>
    </citation>
    <scope>NUCLEOTIDE SEQUENCE</scope>
    <source>
        <strain evidence="2">CBS 123565</strain>
    </source>
</reference>
<feature type="region of interest" description="Disordered" evidence="1">
    <location>
        <begin position="62"/>
        <end position="99"/>
    </location>
</feature>
<organism evidence="2 3">
    <name type="scientific">Trichocladium antarcticum</name>
    <dbReference type="NCBI Taxonomy" id="1450529"/>
    <lineage>
        <taxon>Eukaryota</taxon>
        <taxon>Fungi</taxon>
        <taxon>Dikarya</taxon>
        <taxon>Ascomycota</taxon>
        <taxon>Pezizomycotina</taxon>
        <taxon>Sordariomycetes</taxon>
        <taxon>Sordariomycetidae</taxon>
        <taxon>Sordariales</taxon>
        <taxon>Chaetomiaceae</taxon>
        <taxon>Trichocladium</taxon>
    </lineage>
</organism>
<proteinExistence type="predicted"/>
<name>A0AAN6ZAQ4_9PEZI</name>
<dbReference type="EMBL" id="MU853428">
    <property type="protein sequence ID" value="KAK4131091.1"/>
    <property type="molecule type" value="Genomic_DNA"/>
</dbReference>
<keyword evidence="3" id="KW-1185">Reference proteome</keyword>
<reference evidence="2" key="2">
    <citation type="submission" date="2023-05" db="EMBL/GenBank/DDBJ databases">
        <authorList>
            <consortium name="Lawrence Berkeley National Laboratory"/>
            <person name="Steindorff A."/>
            <person name="Hensen N."/>
            <person name="Bonometti L."/>
            <person name="Westerberg I."/>
            <person name="Brannstrom I.O."/>
            <person name="Guillou S."/>
            <person name="Cros-Aarteil S."/>
            <person name="Calhoun S."/>
            <person name="Haridas S."/>
            <person name="Kuo A."/>
            <person name="Mondo S."/>
            <person name="Pangilinan J."/>
            <person name="Riley R."/>
            <person name="Labutti K."/>
            <person name="Andreopoulos B."/>
            <person name="Lipzen A."/>
            <person name="Chen C."/>
            <person name="Yanf M."/>
            <person name="Daum C."/>
            <person name="Ng V."/>
            <person name="Clum A."/>
            <person name="Ohm R."/>
            <person name="Martin F."/>
            <person name="Silar P."/>
            <person name="Natvig D."/>
            <person name="Lalanne C."/>
            <person name="Gautier V."/>
            <person name="Ament-Velasquez S.L."/>
            <person name="Kruys A."/>
            <person name="Hutchinson M.I."/>
            <person name="Powell A.J."/>
            <person name="Barry K."/>
            <person name="Miller A.N."/>
            <person name="Grigoriev I.V."/>
            <person name="Debuchy R."/>
            <person name="Gladieux P."/>
            <person name="Thoren M.H."/>
            <person name="Johannesson H."/>
        </authorList>
    </citation>
    <scope>NUCLEOTIDE SEQUENCE</scope>
    <source>
        <strain evidence="2">CBS 123565</strain>
    </source>
</reference>
<dbReference type="Proteomes" id="UP001304895">
    <property type="component" value="Unassembled WGS sequence"/>
</dbReference>
<protein>
    <submittedName>
        <fullName evidence="2">Uncharacterized protein</fullName>
    </submittedName>
</protein>